<keyword evidence="4" id="KW-0234">DNA repair</keyword>
<accession>A0A7C9PER0</accession>
<dbReference type="PANTHER" id="PTHR47810">
    <property type="entry name" value="DNA LIGASE"/>
    <property type="match status" value="1"/>
</dbReference>
<dbReference type="CDD" id="cd08041">
    <property type="entry name" value="OBF_kDNA_ligase_like"/>
    <property type="match status" value="1"/>
</dbReference>
<evidence type="ECO:0000313" key="7">
    <source>
        <dbReference type="Proteomes" id="UP000484255"/>
    </source>
</evidence>
<dbReference type="SUPFAM" id="SSF56091">
    <property type="entry name" value="DNA ligase/mRNA capping enzyme, catalytic domain"/>
    <property type="match status" value="1"/>
</dbReference>
<evidence type="ECO:0000256" key="3">
    <source>
        <dbReference type="ARBA" id="ARBA00022763"/>
    </source>
</evidence>
<evidence type="ECO:0000313" key="6">
    <source>
        <dbReference type="EMBL" id="NDY89935.1"/>
    </source>
</evidence>
<dbReference type="CDD" id="cd07896">
    <property type="entry name" value="Adenylation_kDNA_ligase_like"/>
    <property type="match status" value="1"/>
</dbReference>
<dbReference type="GO" id="GO:0006281">
    <property type="term" value="P:DNA repair"/>
    <property type="evidence" value="ECO:0007669"/>
    <property type="project" value="UniProtKB-KW"/>
</dbReference>
<feature type="domain" description="DNA ligase OB-like" evidence="5">
    <location>
        <begin position="239"/>
        <end position="304"/>
    </location>
</feature>
<keyword evidence="7" id="KW-1185">Reference proteome</keyword>
<dbReference type="GO" id="GO:0016874">
    <property type="term" value="F:ligase activity"/>
    <property type="evidence" value="ECO:0007669"/>
    <property type="project" value="UniProtKB-KW"/>
</dbReference>
<protein>
    <submittedName>
        <fullName evidence="6">DNA ligase</fullName>
    </submittedName>
</protein>
<dbReference type="Gene3D" id="3.30.470.30">
    <property type="entry name" value="DNA ligase/mRNA capping enzyme"/>
    <property type="match status" value="1"/>
</dbReference>
<dbReference type="Gene3D" id="2.40.50.140">
    <property type="entry name" value="Nucleic acid-binding proteins"/>
    <property type="match status" value="1"/>
</dbReference>
<keyword evidence="2" id="KW-0235">DNA replication</keyword>
<sequence length="308" mass="33368">MTCYRRPPGATNPFTPCNRRDCLGRLAAWAGLGAGAQAGAQPSAPPGLSLASTWADGADPRDWWVSEKLDGVRAFWDGQRLRLRGGGEVAAPAAWLARLPPVALDGELWGGRGRFDLLSGQVRQQAADPAAWSQVLYRVFEAPGQPGGFTQRLEALRRWLPEAPAHDPVADGWPVALLGQRRVADAAALRAWRDQVVAQGGEGLVLHRADALYQAGRLATLAKYKPVEDDEARVLAHEPGQGRLAGRVGALRVQDGQGRVFRLGSGLTDRQREDPPPVGSWVTYAYRGRTPSGLPRFPTFVRERPAGW</sequence>
<gene>
    <name evidence="6" type="ORF">G3A44_01865</name>
</gene>
<dbReference type="NCBIfam" id="NF006592">
    <property type="entry name" value="PRK09125.1"/>
    <property type="match status" value="1"/>
</dbReference>
<evidence type="ECO:0000256" key="2">
    <source>
        <dbReference type="ARBA" id="ARBA00022705"/>
    </source>
</evidence>
<dbReference type="Proteomes" id="UP000484255">
    <property type="component" value="Unassembled WGS sequence"/>
</dbReference>
<reference evidence="6 7" key="1">
    <citation type="submission" date="2020-02" db="EMBL/GenBank/DDBJ databases">
        <title>Ideonella bacterium strain TBM-1.</title>
        <authorList>
            <person name="Chen W.-M."/>
        </authorList>
    </citation>
    <scope>NUCLEOTIDE SEQUENCE [LARGE SCALE GENOMIC DNA]</scope>
    <source>
        <strain evidence="6 7">TBM-1</strain>
    </source>
</reference>
<proteinExistence type="predicted"/>
<name>A0A7C9PER0_9BURK</name>
<dbReference type="GO" id="GO:0006260">
    <property type="term" value="P:DNA replication"/>
    <property type="evidence" value="ECO:0007669"/>
    <property type="project" value="UniProtKB-KW"/>
</dbReference>
<dbReference type="SUPFAM" id="SSF50249">
    <property type="entry name" value="Nucleic acid-binding proteins"/>
    <property type="match status" value="1"/>
</dbReference>
<keyword evidence="1 6" id="KW-0436">Ligase</keyword>
<evidence type="ECO:0000256" key="1">
    <source>
        <dbReference type="ARBA" id="ARBA00022598"/>
    </source>
</evidence>
<dbReference type="AlphaFoldDB" id="A0A7C9PER0"/>
<dbReference type="InterPro" id="IPR012340">
    <property type="entry name" value="NA-bd_OB-fold"/>
</dbReference>
<organism evidence="6 7">
    <name type="scientific">Ideonella livida</name>
    <dbReference type="NCBI Taxonomy" id="2707176"/>
    <lineage>
        <taxon>Bacteria</taxon>
        <taxon>Pseudomonadati</taxon>
        <taxon>Pseudomonadota</taxon>
        <taxon>Betaproteobacteria</taxon>
        <taxon>Burkholderiales</taxon>
        <taxon>Sphaerotilaceae</taxon>
        <taxon>Ideonella</taxon>
    </lineage>
</organism>
<dbReference type="InterPro" id="IPR050326">
    <property type="entry name" value="NAD_dep_DNA_ligaseB"/>
</dbReference>
<keyword evidence="3" id="KW-0227">DNA damage</keyword>
<comment type="caution">
    <text evidence="6">The sequence shown here is derived from an EMBL/GenBank/DDBJ whole genome shotgun (WGS) entry which is preliminary data.</text>
</comment>
<dbReference type="PANTHER" id="PTHR47810:SF1">
    <property type="entry name" value="DNA LIGASE B"/>
    <property type="match status" value="1"/>
</dbReference>
<dbReference type="InterPro" id="IPR029319">
    <property type="entry name" value="DNA_ligase_OB"/>
</dbReference>
<dbReference type="Gene3D" id="3.30.1490.70">
    <property type="match status" value="1"/>
</dbReference>
<evidence type="ECO:0000259" key="5">
    <source>
        <dbReference type="Pfam" id="PF14743"/>
    </source>
</evidence>
<dbReference type="Pfam" id="PF14743">
    <property type="entry name" value="DNA_ligase_OB_2"/>
    <property type="match status" value="1"/>
</dbReference>
<evidence type="ECO:0000256" key="4">
    <source>
        <dbReference type="ARBA" id="ARBA00023204"/>
    </source>
</evidence>
<dbReference type="EMBL" id="JAAGOH010000001">
    <property type="protein sequence ID" value="NDY89935.1"/>
    <property type="molecule type" value="Genomic_DNA"/>
</dbReference>
<dbReference type="RefSeq" id="WP_163455774.1">
    <property type="nucleotide sequence ID" value="NZ_JAAGOH010000001.1"/>
</dbReference>